<name>A0A0S4ITT6_BODSA</name>
<dbReference type="CDD" id="cd21218">
    <property type="entry name" value="CH_PLS_FIM_rpt2"/>
    <property type="match status" value="1"/>
</dbReference>
<dbReference type="PROSITE" id="PS50021">
    <property type="entry name" value="CH"/>
    <property type="match status" value="1"/>
</dbReference>
<dbReference type="InterPro" id="IPR001715">
    <property type="entry name" value="CH_dom"/>
</dbReference>
<sequence length="1012" mass="113215">METRDLFPTDAQHPRTLVSSHSTYRPPHTPRLPRSVQGSRNRSVPLPTALSRKPGTANSHAGSLFNGTLGFGGTLGGILSPGQYVTQHAAEDIGAVVPYTLMTESSEVALVMDTDARMVDSSRTRYASFVKDIDAAHLQFQSPSLFAEAIVREVQCRETTTPAMRVAAATWALEVLSSQPGQETLRNIRNILMPALYIGFNDVFDPKAIPGGARSILADTSVAVVAQNAFLINDLYADQYLYRYQETMQTTQMTAKLQQLGVSKKGAIFNMTEALASQRLAFSFRAWRVRTRSKRLERCSRGNRIIRRDESSRQLVLQNCFSVWKSHVERSRSVFLSERLHNAASQLENAKNQFQLQCFRSDKHLFTVEELRSELYTIRKDYDTLLQQKRDLEKTLRDYDVEATKKLNHHVNSILAELNSWRRFSRRCVEGLSVHDEIVKKLEEQQAGSQASGSDDEHQPTLSPSHEPVGAQHSSGKRKSAIGALASPTSNDGTSHDMSGTSEAVLLSWVQSVLLSAPLTPSTTTVSNFSTDFQSGEVMLLVLHSVFPNDVPLTPLQEATVAKRLERLVASFVKCGVAVVPSASDFLDCNSDVIFIVLAELFGRNLQLQSLRKAKELTDGSYTGLEETLTSQIEYTQEMLPSILESSRTEIANLIEQENVMRQQSGALLKWQEAVGRDAAFATRERMSGNPVRAIGKTVVEKYWKFRVGRYSDLEPKYRIKDEGWKDHLVGSLRKVLQKHVHTTTGLFFRFSWSATTMNEVHFWRIAHVFKFAEKPMTPQLVEKIFAQVVKNTQHNPDLQDGPENVLLQEIAPQDFIEVLIRLADAKYTAKSLPDRVDQLLQAVHKISLGGTVTSNPAMQQYLYSEPSQRVLDRFMVDVVRIYLFYAKRLARGQNYARLLSYVLHIDHLMQLLEDLGAIPGEGNSAPFVTTPQVLSVLKVISAQDDGSVLSEFSFHNFVELLGSLSGYRTPDPLVPVATKLEIMLTTLISRIRARNKGSSLVVSDVRITAVV</sequence>
<protein>
    <recommendedName>
        <fullName evidence="2">Calponin-homology (CH) domain-containing protein</fullName>
    </recommendedName>
</protein>
<evidence type="ECO:0000256" key="1">
    <source>
        <dbReference type="SAM" id="MobiDB-lite"/>
    </source>
</evidence>
<dbReference type="OrthoDB" id="277379at2759"/>
<proteinExistence type="predicted"/>
<keyword evidence="4" id="KW-1185">Reference proteome</keyword>
<feature type="region of interest" description="Disordered" evidence="1">
    <location>
        <begin position="1"/>
        <end position="59"/>
    </location>
</feature>
<dbReference type="Pfam" id="PF00307">
    <property type="entry name" value="CH"/>
    <property type="match status" value="1"/>
</dbReference>
<evidence type="ECO:0000313" key="3">
    <source>
        <dbReference type="EMBL" id="CUF84406.1"/>
    </source>
</evidence>
<dbReference type="EMBL" id="CYKH01000420">
    <property type="protein sequence ID" value="CUF84406.1"/>
    <property type="molecule type" value="Genomic_DNA"/>
</dbReference>
<evidence type="ECO:0000313" key="4">
    <source>
        <dbReference type="Proteomes" id="UP000051952"/>
    </source>
</evidence>
<gene>
    <name evidence="3" type="ORF">BSAL_66285</name>
</gene>
<evidence type="ECO:0000259" key="2">
    <source>
        <dbReference type="PROSITE" id="PS50021"/>
    </source>
</evidence>
<dbReference type="SUPFAM" id="SSF47576">
    <property type="entry name" value="Calponin-homology domain, CH-domain"/>
    <property type="match status" value="1"/>
</dbReference>
<dbReference type="AlphaFoldDB" id="A0A0S4ITT6"/>
<dbReference type="OMA" id="YQEMDIR"/>
<feature type="domain" description="Calponin-homology (CH)" evidence="2">
    <location>
        <begin position="500"/>
        <end position="606"/>
    </location>
</feature>
<reference evidence="4" key="1">
    <citation type="submission" date="2015-09" db="EMBL/GenBank/DDBJ databases">
        <authorList>
            <consortium name="Pathogen Informatics"/>
        </authorList>
    </citation>
    <scope>NUCLEOTIDE SEQUENCE [LARGE SCALE GENOMIC DNA]</scope>
    <source>
        <strain evidence="4">Lake Konstanz</strain>
    </source>
</reference>
<organism evidence="3 4">
    <name type="scientific">Bodo saltans</name>
    <name type="common">Flagellated protozoan</name>
    <dbReference type="NCBI Taxonomy" id="75058"/>
    <lineage>
        <taxon>Eukaryota</taxon>
        <taxon>Discoba</taxon>
        <taxon>Euglenozoa</taxon>
        <taxon>Kinetoplastea</taxon>
        <taxon>Metakinetoplastina</taxon>
        <taxon>Eubodonida</taxon>
        <taxon>Bodonidae</taxon>
        <taxon>Bodo</taxon>
    </lineage>
</organism>
<dbReference type="VEuPathDB" id="TriTrypDB:BSAL_66285"/>
<dbReference type="InterPro" id="IPR036872">
    <property type="entry name" value="CH_dom_sf"/>
</dbReference>
<feature type="compositionally biased region" description="Polar residues" evidence="1">
    <location>
        <begin position="487"/>
        <end position="499"/>
    </location>
</feature>
<dbReference type="Gene3D" id="1.10.418.10">
    <property type="entry name" value="Calponin-like domain"/>
    <property type="match status" value="1"/>
</dbReference>
<feature type="region of interest" description="Disordered" evidence="1">
    <location>
        <begin position="444"/>
        <end position="499"/>
    </location>
</feature>
<dbReference type="Proteomes" id="UP000051952">
    <property type="component" value="Unassembled WGS sequence"/>
</dbReference>
<accession>A0A0S4ITT6</accession>